<dbReference type="GO" id="GO:0000729">
    <property type="term" value="P:DNA double-strand break processing"/>
    <property type="evidence" value="ECO:0007669"/>
    <property type="project" value="TreeGrafter"/>
</dbReference>
<dbReference type="GO" id="GO:0044547">
    <property type="term" value="F:DNA topoisomerase binding"/>
    <property type="evidence" value="ECO:0007669"/>
    <property type="project" value="TreeGrafter"/>
</dbReference>
<dbReference type="InterPro" id="IPR052709">
    <property type="entry name" value="Transposase-MT_Hybrid"/>
</dbReference>
<dbReference type="EMBL" id="AB849139">
    <property type="protein sequence ID" value="BAO79478.1"/>
    <property type="molecule type" value="Genomic_DNA"/>
</dbReference>
<dbReference type="GO" id="GO:0046975">
    <property type="term" value="F:histone H3K36 methyltransferase activity"/>
    <property type="evidence" value="ECO:0007669"/>
    <property type="project" value="TreeGrafter"/>
</dbReference>
<dbReference type="GO" id="GO:0044774">
    <property type="term" value="P:mitotic DNA integrity checkpoint signaling"/>
    <property type="evidence" value="ECO:0007669"/>
    <property type="project" value="TreeGrafter"/>
</dbReference>
<dbReference type="GO" id="GO:0005634">
    <property type="term" value="C:nucleus"/>
    <property type="evidence" value="ECO:0007669"/>
    <property type="project" value="TreeGrafter"/>
</dbReference>
<dbReference type="PANTHER" id="PTHR46060:SF2">
    <property type="entry name" value="HISTONE-LYSINE N-METHYLTRANSFERASE SETMAR"/>
    <property type="match status" value="1"/>
</dbReference>
<evidence type="ECO:0000259" key="1">
    <source>
        <dbReference type="Pfam" id="PF17906"/>
    </source>
</evidence>
<dbReference type="Gene3D" id="1.10.10.1450">
    <property type="match status" value="1"/>
</dbReference>
<dbReference type="InterPro" id="IPR036397">
    <property type="entry name" value="RNaseH_sf"/>
</dbReference>
<dbReference type="GO" id="GO:0035861">
    <property type="term" value="C:site of double-strand break"/>
    <property type="evidence" value="ECO:0007669"/>
    <property type="project" value="TreeGrafter"/>
</dbReference>
<dbReference type="Pfam" id="PF01359">
    <property type="entry name" value="Transposase_1"/>
    <property type="match status" value="1"/>
</dbReference>
<dbReference type="InterPro" id="IPR041426">
    <property type="entry name" value="Mos1_HTH"/>
</dbReference>
<accession>A0A024FR73</accession>
<dbReference type="GO" id="GO:0031297">
    <property type="term" value="P:replication fork processing"/>
    <property type="evidence" value="ECO:0007669"/>
    <property type="project" value="TreeGrafter"/>
</dbReference>
<proteinExistence type="predicted"/>
<name>A0A024FR73_9HYME</name>
<feature type="domain" description="Mos1 transposase HTH" evidence="1">
    <location>
        <begin position="6"/>
        <end position="54"/>
    </location>
</feature>
<dbReference type="AlphaFoldDB" id="A0A024FR73"/>
<dbReference type="GO" id="GO:0015074">
    <property type="term" value="P:DNA integration"/>
    <property type="evidence" value="ECO:0007669"/>
    <property type="project" value="TreeGrafter"/>
</dbReference>
<evidence type="ECO:0000313" key="2">
    <source>
        <dbReference type="EMBL" id="BAO79478.1"/>
    </source>
</evidence>
<dbReference type="Pfam" id="PF17906">
    <property type="entry name" value="HTH_48"/>
    <property type="match status" value="1"/>
</dbReference>
<dbReference type="GO" id="GO:0003697">
    <property type="term" value="F:single-stranded DNA binding"/>
    <property type="evidence" value="ECO:0007669"/>
    <property type="project" value="TreeGrafter"/>
</dbReference>
<dbReference type="InterPro" id="IPR001888">
    <property type="entry name" value="Transposase_1"/>
</dbReference>
<dbReference type="Gene3D" id="3.30.420.10">
    <property type="entry name" value="Ribonuclease H-like superfamily/Ribonuclease H"/>
    <property type="match status" value="1"/>
</dbReference>
<dbReference type="GO" id="GO:0000014">
    <property type="term" value="F:single-stranded DNA endodeoxyribonuclease activity"/>
    <property type="evidence" value="ECO:0007669"/>
    <property type="project" value="TreeGrafter"/>
</dbReference>
<protein>
    <submittedName>
        <fullName evidence="2">Transposase</fullName>
    </submittedName>
</protein>
<dbReference type="GO" id="GO:0042800">
    <property type="term" value="F:histone H3K4 methyltransferase activity"/>
    <property type="evidence" value="ECO:0007669"/>
    <property type="project" value="TreeGrafter"/>
</dbReference>
<reference evidence="2" key="1">
    <citation type="journal article" date="2014" name="Genetica">
        <title>A novel cluster of mariner-like elements belonging to mellifera subfamily from spiders and insects: implications of recent horizontal transfer on the South-West Islands of Japan.</title>
        <authorList>
            <person name="Yamada K."/>
            <person name="Kawanishi Y."/>
            <person name="Yamada A."/>
            <person name="Tokuda G."/>
            <person name="Gurung R.D."/>
            <person name="Sasaki T."/>
            <person name="Nakajima Y."/>
            <person name="Maekawa H."/>
        </authorList>
    </citation>
    <scope>NUCLEOTIDE SEQUENCE</scope>
    <source>
        <strain evidence="2">Ams_Ok03</strain>
    </source>
</reference>
<dbReference type="GO" id="GO:0003690">
    <property type="term" value="F:double-stranded DNA binding"/>
    <property type="evidence" value="ECO:0007669"/>
    <property type="project" value="TreeGrafter"/>
</dbReference>
<dbReference type="PANTHER" id="PTHR46060">
    <property type="entry name" value="MARINER MOS1 TRANSPOSASE-LIKE PROTEIN"/>
    <property type="match status" value="1"/>
</dbReference>
<sequence length="342" mass="40337">MEEQDVHFRHILLYYFRKGKNASQAQKKLCAVYGDEALKERQCRNWFERFRSGDFSLKNAQRSGRPVEVDETHIKAIIDSDRHSTTRDIAEKLNVSHTCIEKKLKTLGYVKKLDLLIPHQLKEIHLTQRISICDSLLKRNENDPFLKNLVTGDEKWIVYNNVTRKRSWVKQDQPAQTASKAEIHQKKIMLSVWWDYKGILYFELMPQNQTINSNVYVEQLDKLKDAIEEKRPVLSNRKGVVFHHDNARPHTYLVTRQKLLELGWDVSSHPPYSPDLAPSDYHLLRSMQNSLNGKIFNNADDVRSHLIQFFNSKDQTFYERGIFTLPERWKKVIDKNGQYLIE</sequence>
<gene>
    <name evidence="2" type="primary">mariner</name>
</gene>
<organism evidence="2">
    <name type="scientific">Amegilla dulcifera</name>
    <dbReference type="NCBI Taxonomy" id="598022"/>
    <lineage>
        <taxon>Eukaryota</taxon>
        <taxon>Metazoa</taxon>
        <taxon>Ecdysozoa</taxon>
        <taxon>Arthropoda</taxon>
        <taxon>Hexapoda</taxon>
        <taxon>Insecta</taxon>
        <taxon>Pterygota</taxon>
        <taxon>Neoptera</taxon>
        <taxon>Endopterygota</taxon>
        <taxon>Hymenoptera</taxon>
        <taxon>Apocrita</taxon>
        <taxon>Aculeata</taxon>
        <taxon>Apoidea</taxon>
        <taxon>Anthophila</taxon>
        <taxon>Apidae</taxon>
        <taxon>Amegilla</taxon>
    </lineage>
</organism>
<dbReference type="GO" id="GO:0000793">
    <property type="term" value="C:condensed chromosome"/>
    <property type="evidence" value="ECO:0007669"/>
    <property type="project" value="TreeGrafter"/>
</dbReference>
<dbReference type="GO" id="GO:0006303">
    <property type="term" value="P:double-strand break repair via nonhomologous end joining"/>
    <property type="evidence" value="ECO:0007669"/>
    <property type="project" value="TreeGrafter"/>
</dbReference>